<keyword evidence="3" id="KW-1185">Reference proteome</keyword>
<organism evidence="2 3">
    <name type="scientific">Arcanobacterium canis</name>
    <dbReference type="NCBI Taxonomy" id="999183"/>
    <lineage>
        <taxon>Bacteria</taxon>
        <taxon>Bacillati</taxon>
        <taxon>Actinomycetota</taxon>
        <taxon>Actinomycetes</taxon>
        <taxon>Actinomycetales</taxon>
        <taxon>Actinomycetaceae</taxon>
        <taxon>Arcanobacterium</taxon>
    </lineage>
</organism>
<name>A0ABY8FXZ2_9ACTO</name>
<reference evidence="2 3" key="1">
    <citation type="submission" date="2023-03" db="EMBL/GenBank/DDBJ databases">
        <title>Complete genome of Arcanobacterium canis strain DSM 25104 isolated in 2010 from a canine otitis externa in Germany.</title>
        <authorList>
            <person name="Borowiak M."/>
            <person name="Kreitlow A."/>
            <person name="Malorny B."/>
            <person name="Laemmler C."/>
            <person name="Prenger-Berninghoff E."/>
            <person name="Ploetz M."/>
            <person name="Abdulmawjood A."/>
        </authorList>
    </citation>
    <scope>NUCLEOTIDE SEQUENCE [LARGE SCALE GENOMIC DNA]</scope>
    <source>
        <strain evidence="2 3">DSM 25104</strain>
    </source>
</reference>
<proteinExistence type="predicted"/>
<keyword evidence="1" id="KW-0472">Membrane</keyword>
<accession>A0ABY8FXZ2</accession>
<feature type="transmembrane region" description="Helical" evidence="1">
    <location>
        <begin position="96"/>
        <end position="113"/>
    </location>
</feature>
<feature type="transmembrane region" description="Helical" evidence="1">
    <location>
        <begin position="72"/>
        <end position="90"/>
    </location>
</feature>
<dbReference type="RefSeq" id="WP_278012774.1">
    <property type="nucleotide sequence ID" value="NZ_CP121208.1"/>
</dbReference>
<feature type="transmembrane region" description="Helical" evidence="1">
    <location>
        <begin position="42"/>
        <end position="60"/>
    </location>
</feature>
<dbReference type="Proteomes" id="UP001215216">
    <property type="component" value="Chromosome"/>
</dbReference>
<protein>
    <submittedName>
        <fullName evidence="2">Uncharacterized protein</fullName>
    </submittedName>
</protein>
<keyword evidence="1" id="KW-0812">Transmembrane</keyword>
<feature type="transmembrane region" description="Helical" evidence="1">
    <location>
        <begin position="12"/>
        <end position="30"/>
    </location>
</feature>
<evidence type="ECO:0000256" key="1">
    <source>
        <dbReference type="SAM" id="Phobius"/>
    </source>
</evidence>
<evidence type="ECO:0000313" key="2">
    <source>
        <dbReference type="EMBL" id="WFM83379.1"/>
    </source>
</evidence>
<dbReference type="EMBL" id="CP121208">
    <property type="protein sequence ID" value="WFM83379.1"/>
    <property type="molecule type" value="Genomic_DNA"/>
</dbReference>
<keyword evidence="1" id="KW-1133">Transmembrane helix</keyword>
<evidence type="ECO:0000313" key="3">
    <source>
        <dbReference type="Proteomes" id="UP001215216"/>
    </source>
</evidence>
<sequence length="123" mass="13832">MMGEQPLKTTTTAMVDYFPILAWVGLATSFTQNVGDSADSLWLLLFQAALLVLFAGWSVNKTLEYGKGRENIALIFVLLTVCVGMLAFWQSQWARLAAVVLVIAYVILSRKINRRPWEEPTHQ</sequence>
<gene>
    <name evidence="2" type="ORF">P7079_08330</name>
</gene>